<name>A0AC34RAV6_9BILA</name>
<dbReference type="Proteomes" id="UP000887576">
    <property type="component" value="Unplaced"/>
</dbReference>
<evidence type="ECO:0000313" key="2">
    <source>
        <dbReference type="WBParaSite" id="JU765_v2.g4988.t1"/>
    </source>
</evidence>
<proteinExistence type="predicted"/>
<sequence length="245" mass="27889">MVWTVISSLCLFINAFILFTCEFFRSSRRGILATHWIIINWLISSNWESYFYKYDIHAPGMDLLLPMATFYMIVDHLVSPTTTEHLCQFSQCVFVFLLVGMDCFCLLLALKLHYEVLLVILSFMIFTGVLLLTATPIKLNMNLMLGISTKGMFSNHENATHCLGKYGIYLYFFVVCQLLRDLVPTLRFSMMFSYVTYMGLTICTLGFMTMPAFIGGLIQAVKVSVAIATNANSRSPLIKLKTSDF</sequence>
<dbReference type="WBParaSite" id="JU765_v2.g4988.t1">
    <property type="protein sequence ID" value="JU765_v2.g4988.t1"/>
    <property type="gene ID" value="JU765_v2.g4988"/>
</dbReference>
<protein>
    <submittedName>
        <fullName evidence="2">Uncharacterized protein</fullName>
    </submittedName>
</protein>
<organism evidence="1 2">
    <name type="scientific">Panagrolaimus sp. JU765</name>
    <dbReference type="NCBI Taxonomy" id="591449"/>
    <lineage>
        <taxon>Eukaryota</taxon>
        <taxon>Metazoa</taxon>
        <taxon>Ecdysozoa</taxon>
        <taxon>Nematoda</taxon>
        <taxon>Chromadorea</taxon>
        <taxon>Rhabditida</taxon>
        <taxon>Tylenchina</taxon>
        <taxon>Panagrolaimomorpha</taxon>
        <taxon>Panagrolaimoidea</taxon>
        <taxon>Panagrolaimidae</taxon>
        <taxon>Panagrolaimus</taxon>
    </lineage>
</organism>
<accession>A0AC34RAV6</accession>
<evidence type="ECO:0000313" key="1">
    <source>
        <dbReference type="Proteomes" id="UP000887576"/>
    </source>
</evidence>
<reference evidence="2" key="1">
    <citation type="submission" date="2022-11" db="UniProtKB">
        <authorList>
            <consortium name="WormBaseParasite"/>
        </authorList>
    </citation>
    <scope>IDENTIFICATION</scope>
</reference>